<dbReference type="PANTHER" id="PTHR31008">
    <property type="entry name" value="COP1-INTERACTING PROTEIN-RELATED"/>
    <property type="match status" value="1"/>
</dbReference>
<feature type="compositionally biased region" description="Polar residues" evidence="1">
    <location>
        <begin position="443"/>
        <end position="457"/>
    </location>
</feature>
<protein>
    <submittedName>
        <fullName evidence="2">Serine/arginine repetitive matrix protein 1-like</fullName>
    </submittedName>
</protein>
<feature type="compositionally biased region" description="Polar residues" evidence="1">
    <location>
        <begin position="378"/>
        <end position="389"/>
    </location>
</feature>
<dbReference type="OrthoDB" id="1687502at2759"/>
<comment type="caution">
    <text evidence="2">The sequence shown here is derived from an EMBL/GenBank/DDBJ whole genome shotgun (WGS) entry which is preliminary data.</text>
</comment>
<feature type="compositionally biased region" description="Basic and acidic residues" evidence="1">
    <location>
        <begin position="343"/>
        <end position="355"/>
    </location>
</feature>
<feature type="region of interest" description="Disordered" evidence="1">
    <location>
        <begin position="200"/>
        <end position="293"/>
    </location>
</feature>
<reference evidence="3" key="2">
    <citation type="submission" date="2019-10" db="EMBL/GenBank/DDBJ databases">
        <title>A de novo genome assembly of a pear dwarfing rootstock.</title>
        <authorList>
            <person name="Wang F."/>
            <person name="Wang J."/>
            <person name="Li S."/>
            <person name="Zhang Y."/>
            <person name="Fang M."/>
            <person name="Ma L."/>
            <person name="Zhao Y."/>
            <person name="Jiang S."/>
        </authorList>
    </citation>
    <scope>NUCLEOTIDE SEQUENCE [LARGE SCALE GENOMIC DNA]</scope>
</reference>
<dbReference type="PANTHER" id="PTHR31008:SF5">
    <property type="entry name" value="EXPRESSED PROTEIN"/>
    <property type="match status" value="1"/>
</dbReference>
<organism evidence="2 3">
    <name type="scientific">Pyrus ussuriensis x Pyrus communis</name>
    <dbReference type="NCBI Taxonomy" id="2448454"/>
    <lineage>
        <taxon>Eukaryota</taxon>
        <taxon>Viridiplantae</taxon>
        <taxon>Streptophyta</taxon>
        <taxon>Embryophyta</taxon>
        <taxon>Tracheophyta</taxon>
        <taxon>Spermatophyta</taxon>
        <taxon>Magnoliopsida</taxon>
        <taxon>eudicotyledons</taxon>
        <taxon>Gunneridae</taxon>
        <taxon>Pentapetalae</taxon>
        <taxon>rosids</taxon>
        <taxon>fabids</taxon>
        <taxon>Rosales</taxon>
        <taxon>Rosaceae</taxon>
        <taxon>Amygdaloideae</taxon>
        <taxon>Maleae</taxon>
        <taxon>Pyrus</taxon>
    </lineage>
</organism>
<feature type="compositionally biased region" description="Low complexity" evidence="1">
    <location>
        <begin position="241"/>
        <end position="252"/>
    </location>
</feature>
<evidence type="ECO:0000313" key="3">
    <source>
        <dbReference type="Proteomes" id="UP000327157"/>
    </source>
</evidence>
<accession>A0A5N5F607</accession>
<dbReference type="AlphaFoldDB" id="A0A5N5F607"/>
<feature type="compositionally biased region" description="Polar residues" evidence="1">
    <location>
        <begin position="396"/>
        <end position="411"/>
    </location>
</feature>
<feature type="compositionally biased region" description="Basic and acidic residues" evidence="1">
    <location>
        <begin position="520"/>
        <end position="546"/>
    </location>
</feature>
<reference evidence="2 3" key="1">
    <citation type="submission" date="2019-09" db="EMBL/GenBank/DDBJ databases">
        <authorList>
            <person name="Ou C."/>
        </authorList>
    </citation>
    <scope>NUCLEOTIDE SEQUENCE [LARGE SCALE GENOMIC DNA]</scope>
    <source>
        <strain evidence="2">S2</strain>
        <tissue evidence="2">Leaf</tissue>
    </source>
</reference>
<reference evidence="2 3" key="3">
    <citation type="submission" date="2019-11" db="EMBL/GenBank/DDBJ databases">
        <title>A de novo genome assembly of a pear dwarfing rootstock.</title>
        <authorList>
            <person name="Wang F."/>
            <person name="Wang J."/>
            <person name="Li S."/>
            <person name="Zhang Y."/>
            <person name="Fang M."/>
            <person name="Ma L."/>
            <person name="Zhao Y."/>
            <person name="Jiang S."/>
        </authorList>
    </citation>
    <scope>NUCLEOTIDE SEQUENCE [LARGE SCALE GENOMIC DNA]</scope>
    <source>
        <strain evidence="2">S2</strain>
        <tissue evidence="2">Leaf</tissue>
    </source>
</reference>
<sequence length="778" mass="86141">MEAEIDARTALDYSEFQIFSVPEQARYEALVSIDGEVEKLAGGALEPLLPHFPEVNELHCKGSNANLTLRLPKSQHGTAWFTKSTLTRFLQITGSPDVMHTITATEGEISQLEEAKKFHVSLYGQPEAEIASSDASKNELLRALDLRLTALRRELTTAIEKACHSSFNSEEISNVANFSQHFGTTDFRNTLFKILEEYQQGKSGDPQNDDKLDGSAQISKPMNFSTPVKYSVSPAKAAQVERQSSTEGGESSESSDEEQTSAERSRSLMRSAAPRRSASPMRRIQIGRTGSRRAAALTIKSLNYFPSREKPFSEEGEPEHSNKKSESNARRMSVQDAISLFESKQRDQAAADAQKRSSLTNISVSTNKAVLRRWSSGFGETSTQSQSEIASGDSGPVTSNDIKNGKVPTSSEEMKPESDLLPTDQSTIEAPKLAVNEGRFEKNLSSPIDTEADSTITPGEKSNKKSIASMEWSQEREAELNQMLMKMMETKPVKPVKPVKSTKPQATRNQILPSEQRGGFYDHYKEKRDEKLRGENSGRRAEKEAQFKAMQRILDERKAEMSTAKANDIDKKGATQKPQKSVGKVSQPANPRKENAKPSVTKKASPRTSPMPATRKSWPSTPTPTTPTRQKPKPTPTGAKVERPPQRQRNVKESVITKDRSSKGVNEKQQQAVKKSGKTTKPKVVTTSGDYSDIIPAKHNKVTNKSSVVPVESKPFLRKGTRTSPGVVPVVNKTRTSPQSEESLRNSTNIIETQEDENRHCKFKLKKNQPSPQVLGWK</sequence>
<feature type="compositionally biased region" description="Polar residues" evidence="1">
    <location>
        <begin position="502"/>
        <end position="513"/>
    </location>
</feature>
<feature type="compositionally biased region" description="Basic and acidic residues" evidence="1">
    <location>
        <begin position="308"/>
        <end position="329"/>
    </location>
</feature>
<feature type="compositionally biased region" description="Polar residues" evidence="1">
    <location>
        <begin position="216"/>
        <end position="228"/>
    </location>
</feature>
<feature type="compositionally biased region" description="Basic and acidic residues" evidence="1">
    <location>
        <begin position="640"/>
        <end position="666"/>
    </location>
</feature>
<dbReference type="EMBL" id="SMOL01000768">
    <property type="protein sequence ID" value="KAB2598436.1"/>
    <property type="molecule type" value="Genomic_DNA"/>
</dbReference>
<feature type="region of interest" description="Disordered" evidence="1">
    <location>
        <begin position="490"/>
        <end position="698"/>
    </location>
</feature>
<keyword evidence="3" id="KW-1185">Reference proteome</keyword>
<gene>
    <name evidence="2" type="ORF">D8674_001356</name>
</gene>
<feature type="region of interest" description="Disordered" evidence="1">
    <location>
        <begin position="713"/>
        <end position="755"/>
    </location>
</feature>
<dbReference type="Proteomes" id="UP000327157">
    <property type="component" value="Chromosome 1"/>
</dbReference>
<feature type="compositionally biased region" description="Low complexity" evidence="1">
    <location>
        <begin position="268"/>
        <end position="283"/>
    </location>
</feature>
<feature type="region of interest" description="Disordered" evidence="1">
    <location>
        <begin position="308"/>
        <end position="360"/>
    </location>
</feature>
<evidence type="ECO:0000256" key="1">
    <source>
        <dbReference type="SAM" id="MobiDB-lite"/>
    </source>
</evidence>
<feature type="region of interest" description="Disordered" evidence="1">
    <location>
        <begin position="377"/>
        <end position="473"/>
    </location>
</feature>
<name>A0A5N5F607_9ROSA</name>
<feature type="compositionally biased region" description="Polar residues" evidence="1">
    <location>
        <begin position="733"/>
        <end position="752"/>
    </location>
</feature>
<evidence type="ECO:0000313" key="2">
    <source>
        <dbReference type="EMBL" id="KAB2598436.1"/>
    </source>
</evidence>
<proteinExistence type="predicted"/>